<dbReference type="Gene3D" id="1.10.287.1700">
    <property type="match status" value="1"/>
</dbReference>
<reference evidence="1" key="1">
    <citation type="journal article" date="2020" name="Nature">
        <title>Giant virus diversity and host interactions through global metagenomics.</title>
        <authorList>
            <person name="Schulz F."/>
            <person name="Roux S."/>
            <person name="Paez-Espino D."/>
            <person name="Jungbluth S."/>
            <person name="Walsh D.A."/>
            <person name="Denef V.J."/>
            <person name="McMahon K.D."/>
            <person name="Konstantinidis K.T."/>
            <person name="Eloe-Fadrosh E.A."/>
            <person name="Kyrpides N.C."/>
            <person name="Woyke T."/>
        </authorList>
    </citation>
    <scope>NUCLEOTIDE SEQUENCE</scope>
    <source>
        <strain evidence="1">GVMAG-M-3300023179-27</strain>
    </source>
</reference>
<protein>
    <submittedName>
        <fullName evidence="1">Uncharacterized protein</fullName>
    </submittedName>
</protein>
<organism evidence="1">
    <name type="scientific">viral metagenome</name>
    <dbReference type="NCBI Taxonomy" id="1070528"/>
    <lineage>
        <taxon>unclassified sequences</taxon>
        <taxon>metagenomes</taxon>
        <taxon>organismal metagenomes</taxon>
    </lineage>
</organism>
<evidence type="ECO:0000313" key="1">
    <source>
        <dbReference type="EMBL" id="QHT25779.1"/>
    </source>
</evidence>
<dbReference type="EMBL" id="MN739774">
    <property type="protein sequence ID" value="QHT25779.1"/>
    <property type="molecule type" value="Genomic_DNA"/>
</dbReference>
<proteinExistence type="predicted"/>
<dbReference type="AlphaFoldDB" id="A0A6C0EBY7"/>
<accession>A0A6C0EBY7</accession>
<sequence length="125" mass="14911">MDKKKMSVDDKIKEVEKRTTEINYKKGYIDAIKKYRSVKNDIDNIIKELDDIIDKFKKGEDDTDSENSICDDNLEEHMDDINKLYEKIKTCNDINKQIMYFNRMKKNIGKCKEHLNNNKIENIKV</sequence>
<dbReference type="InterPro" id="IPR053716">
    <property type="entry name" value="Flag_assembly_chemotaxis_eff"/>
</dbReference>
<name>A0A6C0EBY7_9ZZZZ</name>